<keyword evidence="5 7" id="KW-0539">Nucleus</keyword>
<evidence type="ECO:0000256" key="7">
    <source>
        <dbReference type="PROSITE-ProRule" id="PRU00357"/>
    </source>
</evidence>
<keyword evidence="3" id="KW-0902">Two-component regulatory system</keyword>
<dbReference type="InterPro" id="IPR010402">
    <property type="entry name" value="CCT_domain"/>
</dbReference>
<evidence type="ECO:0000256" key="8">
    <source>
        <dbReference type="SAM" id="MobiDB-lite"/>
    </source>
</evidence>
<name>W1NJ55_AMBTC</name>
<dbReference type="eggNOG" id="KOG1601">
    <property type="taxonomic scope" value="Eukaryota"/>
</dbReference>
<dbReference type="GO" id="GO:0010629">
    <property type="term" value="P:negative regulation of gene expression"/>
    <property type="evidence" value="ECO:0007669"/>
    <property type="project" value="EnsemblPlants"/>
</dbReference>
<dbReference type="SUPFAM" id="SSF52172">
    <property type="entry name" value="CheY-like"/>
    <property type="match status" value="1"/>
</dbReference>
<dbReference type="GO" id="GO:0010031">
    <property type="term" value="P:circumnutation"/>
    <property type="evidence" value="ECO:0007669"/>
    <property type="project" value="EnsemblPlants"/>
</dbReference>
<evidence type="ECO:0000256" key="4">
    <source>
        <dbReference type="ARBA" id="ARBA00023108"/>
    </source>
</evidence>
<feature type="compositionally biased region" description="Polar residues" evidence="8">
    <location>
        <begin position="199"/>
        <end position="210"/>
    </location>
</feature>
<reference evidence="12" key="1">
    <citation type="journal article" date="2013" name="Science">
        <title>The Amborella genome and the evolution of flowering plants.</title>
        <authorList>
            <consortium name="Amborella Genome Project"/>
        </authorList>
    </citation>
    <scope>NUCLEOTIDE SEQUENCE [LARGE SCALE GENOMIC DNA]</scope>
</reference>
<dbReference type="SMART" id="SM00448">
    <property type="entry name" value="REC"/>
    <property type="match status" value="1"/>
</dbReference>
<sequence length="571" mass="63793">MAHKGKGSGAVLNWNGDSNGNKQQQLLDRSKVRILLCDNDSSSSQEVLRLLCKCSYQVTSVRSARQVIDALNVQGPDIDIILAEVDLPISKGLKLLKYITRQENLRHIPIVVMSAQDDVSVVVKCLRYGAADYLVKPLRTNELLNLWIHMWRTRRMLGMEKKNILNHDFELMMSDPSSANTNSTTLFSDETDDKKSRRSTVPESSVSNHPDSCDVNMNFLRDSSHAMADVELSHKHLSDHRVEDLPLNYYAGKVSSIPKKSELKVGKSSAFFTYVKSSTIMNKFSGVRSLGENSHKGSEEHPREQPVIGSLITVGRDADGSPSRDTRRKSYGKDVPSGDKDFDVNIVQYSCGMSVPSKCTQEMKLNNEQIHDIKLCSGNSGQVGISGSSHSTPPLCMSGTVNHIVLPSAQLFQGGVHDVRQHCSSGVLPPYNTYPHCRSMTMMSTCSFYPIGVHLQPVQMPWPALTNNVTSEVKSVRVDKREAALIKFRQKRKDRCFDKKVRYVNRKRLAERRPRIRGQFVRQVNGMEVDTDRRPGAVNDSDEEDGDEDEDGPISSELGVDSSPEYDASEF</sequence>
<dbReference type="GO" id="GO:0007623">
    <property type="term" value="P:circadian rhythm"/>
    <property type="evidence" value="ECO:0007669"/>
    <property type="project" value="EnsemblPlants"/>
</dbReference>
<dbReference type="PANTHER" id="PTHR43874:SF1">
    <property type="entry name" value="TWO-COMPONENT RESPONSE REGULATOR-LIKE APRR1"/>
    <property type="match status" value="1"/>
</dbReference>
<feature type="region of interest" description="Disordered" evidence="8">
    <location>
        <begin position="289"/>
        <end position="337"/>
    </location>
</feature>
<dbReference type="GO" id="GO:0000160">
    <property type="term" value="P:phosphorelay signal transduction system"/>
    <property type="evidence" value="ECO:0007669"/>
    <property type="project" value="UniProtKB-KW"/>
</dbReference>
<dbReference type="GO" id="GO:0009736">
    <property type="term" value="P:cytokinin-activated signaling pathway"/>
    <property type="evidence" value="ECO:0007669"/>
    <property type="project" value="InterPro"/>
</dbReference>
<dbReference type="Pfam" id="PF06203">
    <property type="entry name" value="CCT"/>
    <property type="match status" value="1"/>
</dbReference>
<dbReference type="KEGG" id="atr:18423124"/>
<evidence type="ECO:0000313" key="12">
    <source>
        <dbReference type="Proteomes" id="UP000017836"/>
    </source>
</evidence>
<comment type="similarity">
    <text evidence="2">Belongs to the ARR-like family.</text>
</comment>
<gene>
    <name evidence="11" type="ORF">AMTR_s00009p00268760</name>
</gene>
<dbReference type="GO" id="GO:0003677">
    <property type="term" value="F:DNA binding"/>
    <property type="evidence" value="ECO:0007669"/>
    <property type="project" value="EnsemblPlants"/>
</dbReference>
<dbReference type="PROSITE" id="PS50110">
    <property type="entry name" value="RESPONSE_REGULATORY"/>
    <property type="match status" value="1"/>
</dbReference>
<feature type="domain" description="CCT" evidence="10">
    <location>
        <begin position="481"/>
        <end position="523"/>
    </location>
</feature>
<evidence type="ECO:0000256" key="2">
    <source>
        <dbReference type="ARBA" id="ARBA00010330"/>
    </source>
</evidence>
<evidence type="ECO:0000259" key="10">
    <source>
        <dbReference type="PROSITE" id="PS51017"/>
    </source>
</evidence>
<evidence type="ECO:0000259" key="9">
    <source>
        <dbReference type="PROSITE" id="PS50110"/>
    </source>
</evidence>
<evidence type="ECO:0000256" key="5">
    <source>
        <dbReference type="ARBA" id="ARBA00023242"/>
    </source>
</evidence>
<dbReference type="InterPro" id="IPR011006">
    <property type="entry name" value="CheY-like_superfamily"/>
</dbReference>
<keyword evidence="4" id="KW-0090">Biological rhythms</keyword>
<dbReference type="OMA" id="NQHEYES"/>
<dbReference type="Gramene" id="ERM95244">
    <property type="protein sequence ID" value="ERM95244"/>
    <property type="gene ID" value="AMTR_s00009p00268760"/>
</dbReference>
<dbReference type="OrthoDB" id="60033at2759"/>
<dbReference type="EMBL" id="KI397501">
    <property type="protein sequence ID" value="ERM95244.1"/>
    <property type="molecule type" value="Genomic_DNA"/>
</dbReference>
<feature type="region of interest" description="Disordered" evidence="8">
    <location>
        <begin position="524"/>
        <end position="571"/>
    </location>
</feature>
<evidence type="ECO:0000256" key="1">
    <source>
        <dbReference type="ARBA" id="ARBA00004123"/>
    </source>
</evidence>
<protein>
    <recommendedName>
        <fullName evidence="13">Two-component response regulator-like APRR1</fullName>
    </recommendedName>
</protein>
<dbReference type="Gene3D" id="3.40.50.2300">
    <property type="match status" value="1"/>
</dbReference>
<feature type="compositionally biased region" description="Acidic residues" evidence="8">
    <location>
        <begin position="540"/>
        <end position="552"/>
    </location>
</feature>
<proteinExistence type="inferred from homology"/>
<dbReference type="Proteomes" id="UP000017836">
    <property type="component" value="Unassembled WGS sequence"/>
</dbReference>
<dbReference type="GO" id="GO:0003700">
    <property type="term" value="F:DNA-binding transcription factor activity"/>
    <property type="evidence" value="ECO:0007669"/>
    <property type="project" value="EnsemblPlants"/>
</dbReference>
<evidence type="ECO:0000313" key="11">
    <source>
        <dbReference type="EMBL" id="ERM95244.1"/>
    </source>
</evidence>
<dbReference type="PANTHER" id="PTHR43874">
    <property type="entry name" value="TWO-COMPONENT RESPONSE REGULATOR"/>
    <property type="match status" value="1"/>
</dbReference>
<dbReference type="HOGENOM" id="CLU_041215_0_0_1"/>
<dbReference type="PROSITE" id="PS51017">
    <property type="entry name" value="CCT"/>
    <property type="match status" value="1"/>
</dbReference>
<dbReference type="STRING" id="13333.W1NJ55"/>
<feature type="compositionally biased region" description="Polar residues" evidence="8">
    <location>
        <begin position="176"/>
        <end position="188"/>
    </location>
</feature>
<evidence type="ECO:0000256" key="3">
    <source>
        <dbReference type="ARBA" id="ARBA00023012"/>
    </source>
</evidence>
<organism evidence="11 12">
    <name type="scientific">Amborella trichopoda</name>
    <dbReference type="NCBI Taxonomy" id="13333"/>
    <lineage>
        <taxon>Eukaryota</taxon>
        <taxon>Viridiplantae</taxon>
        <taxon>Streptophyta</taxon>
        <taxon>Embryophyta</taxon>
        <taxon>Tracheophyta</taxon>
        <taxon>Spermatophyta</taxon>
        <taxon>Magnoliopsida</taxon>
        <taxon>Amborellales</taxon>
        <taxon>Amborellaceae</taxon>
        <taxon>Amborella</taxon>
    </lineage>
</organism>
<comment type="caution">
    <text evidence="6">Lacks conserved residue(s) required for the propagation of feature annotation.</text>
</comment>
<feature type="domain" description="Response regulatory" evidence="9">
    <location>
        <begin position="33"/>
        <end position="151"/>
    </location>
</feature>
<dbReference type="InterPro" id="IPR001789">
    <property type="entry name" value="Sig_transdc_resp-reg_receiver"/>
</dbReference>
<keyword evidence="12" id="KW-1185">Reference proteome</keyword>
<evidence type="ECO:0000256" key="6">
    <source>
        <dbReference type="PROSITE-ProRule" id="PRU00169"/>
    </source>
</evidence>
<evidence type="ECO:0008006" key="13">
    <source>
        <dbReference type="Google" id="ProtNLM"/>
    </source>
</evidence>
<dbReference type="GO" id="GO:0005634">
    <property type="term" value="C:nucleus"/>
    <property type="evidence" value="ECO:0007669"/>
    <property type="project" value="UniProtKB-SubCell"/>
</dbReference>
<comment type="subcellular location">
    <subcellularLocation>
        <location evidence="1 7">Nucleus</location>
    </subcellularLocation>
</comment>
<feature type="compositionally biased region" description="Basic and acidic residues" evidence="8">
    <location>
        <begin position="293"/>
        <end position="304"/>
    </location>
</feature>
<feature type="compositionally biased region" description="Basic and acidic residues" evidence="8">
    <location>
        <begin position="316"/>
        <end position="325"/>
    </location>
</feature>
<feature type="region of interest" description="Disordered" evidence="8">
    <location>
        <begin position="176"/>
        <end position="214"/>
    </location>
</feature>
<dbReference type="Pfam" id="PF00072">
    <property type="entry name" value="Response_reg"/>
    <property type="match status" value="1"/>
</dbReference>
<dbReference type="AlphaFoldDB" id="W1NJ55"/>
<dbReference type="InterPro" id="IPR045279">
    <property type="entry name" value="ARR-like"/>
</dbReference>
<accession>W1NJ55</accession>